<gene>
    <name evidence="2" type="ORF">POSPLADRAFT_1141492</name>
</gene>
<dbReference type="GeneID" id="36330257"/>
<keyword evidence="1" id="KW-0732">Signal</keyword>
<name>A0A1X6N2G4_9APHY</name>
<dbReference type="RefSeq" id="XP_024339609.1">
    <property type="nucleotide sequence ID" value="XM_024485308.1"/>
</dbReference>
<evidence type="ECO:0008006" key="4">
    <source>
        <dbReference type="Google" id="ProtNLM"/>
    </source>
</evidence>
<feature type="chain" id="PRO_5012552797" description="Ubiquitin 3 binding protein But2 C-terminal domain-containing protein" evidence="1">
    <location>
        <begin position="17"/>
        <end position="210"/>
    </location>
</feature>
<dbReference type="Proteomes" id="UP000194127">
    <property type="component" value="Unassembled WGS sequence"/>
</dbReference>
<evidence type="ECO:0000256" key="1">
    <source>
        <dbReference type="SAM" id="SignalP"/>
    </source>
</evidence>
<sequence>MFALALALPLAAFALAMPNPRLPPRQDGSPCAGFGENSTDSPSYNFTLAAYNSTGSNANSTGAPLVLAWGPPGDSAAASAWVFSTYASWGSDEWPYNVLEQGALLPQPGPSEDGLGAYNLFAPTAGEEVIWFVTTKEEDPSTQQIFCAVTSSEYDVLAVNGSAGNFSLCAATTDWVTGSQFNLVYAPASNGSSYVYETCYPVRVQLIPYV</sequence>
<accession>A0A1X6N2G4</accession>
<feature type="signal peptide" evidence="1">
    <location>
        <begin position="1"/>
        <end position="16"/>
    </location>
</feature>
<dbReference type="AlphaFoldDB" id="A0A1X6N2G4"/>
<protein>
    <recommendedName>
        <fullName evidence="4">Ubiquitin 3 binding protein But2 C-terminal domain-containing protein</fullName>
    </recommendedName>
</protein>
<proteinExistence type="predicted"/>
<keyword evidence="3" id="KW-1185">Reference proteome</keyword>
<evidence type="ECO:0000313" key="3">
    <source>
        <dbReference type="Proteomes" id="UP000194127"/>
    </source>
</evidence>
<dbReference type="OrthoDB" id="2844016at2759"/>
<dbReference type="EMBL" id="KZ110596">
    <property type="protein sequence ID" value="OSX62815.1"/>
    <property type="molecule type" value="Genomic_DNA"/>
</dbReference>
<evidence type="ECO:0000313" key="2">
    <source>
        <dbReference type="EMBL" id="OSX62815.1"/>
    </source>
</evidence>
<organism evidence="2 3">
    <name type="scientific">Postia placenta MAD-698-R-SB12</name>
    <dbReference type="NCBI Taxonomy" id="670580"/>
    <lineage>
        <taxon>Eukaryota</taxon>
        <taxon>Fungi</taxon>
        <taxon>Dikarya</taxon>
        <taxon>Basidiomycota</taxon>
        <taxon>Agaricomycotina</taxon>
        <taxon>Agaricomycetes</taxon>
        <taxon>Polyporales</taxon>
        <taxon>Adustoporiaceae</taxon>
        <taxon>Rhodonia</taxon>
    </lineage>
</organism>
<reference evidence="2 3" key="1">
    <citation type="submission" date="2017-04" db="EMBL/GenBank/DDBJ databases">
        <title>Genome Sequence of the Model Brown-Rot Fungus Postia placenta SB12.</title>
        <authorList>
            <consortium name="DOE Joint Genome Institute"/>
            <person name="Gaskell J."/>
            <person name="Kersten P."/>
            <person name="Larrondo L.F."/>
            <person name="Canessa P."/>
            <person name="Martinez D."/>
            <person name="Hibbett D."/>
            <person name="Schmoll M."/>
            <person name="Kubicek C.P."/>
            <person name="Martinez A.T."/>
            <person name="Yadav J."/>
            <person name="Master E."/>
            <person name="Magnuson J.K."/>
            <person name="James T."/>
            <person name="Yaver D."/>
            <person name="Berka R."/>
            <person name="Labutti K."/>
            <person name="Lipzen A."/>
            <person name="Aerts A."/>
            <person name="Barry K."/>
            <person name="Henrissat B."/>
            <person name="Blanchette R."/>
            <person name="Grigoriev I."/>
            <person name="Cullen D."/>
        </authorList>
    </citation>
    <scope>NUCLEOTIDE SEQUENCE [LARGE SCALE GENOMIC DNA]</scope>
    <source>
        <strain evidence="2 3">MAD-698-R-SB12</strain>
    </source>
</reference>